<dbReference type="PANTHER" id="PTHR11079:SF161">
    <property type="entry name" value="CMP_DCMP-TYPE DEAMINASE DOMAIN-CONTAINING PROTEIN"/>
    <property type="match status" value="1"/>
</dbReference>
<dbReference type="Pfam" id="PF00383">
    <property type="entry name" value="dCMP_cyt_deam_1"/>
    <property type="match status" value="1"/>
</dbReference>
<dbReference type="GO" id="GO:0006152">
    <property type="term" value="P:purine nucleoside catabolic process"/>
    <property type="evidence" value="ECO:0007669"/>
    <property type="project" value="TreeGrafter"/>
</dbReference>
<dbReference type="OrthoDB" id="408702at2759"/>
<keyword evidence="3" id="KW-1185">Reference proteome</keyword>
<dbReference type="SUPFAM" id="SSF53927">
    <property type="entry name" value="Cytidine deaminase-like"/>
    <property type="match status" value="1"/>
</dbReference>
<dbReference type="PANTHER" id="PTHR11079">
    <property type="entry name" value="CYTOSINE DEAMINASE FAMILY MEMBER"/>
    <property type="match status" value="1"/>
</dbReference>
<evidence type="ECO:0000313" key="2">
    <source>
        <dbReference type="EMBL" id="KAF6004085.1"/>
    </source>
</evidence>
<feature type="domain" description="CMP/dCMP-type deaminase" evidence="1">
    <location>
        <begin position="28"/>
        <end position="164"/>
    </location>
</feature>
<protein>
    <recommendedName>
        <fullName evidence="1">CMP/dCMP-type deaminase domain-containing protein</fullName>
    </recommendedName>
</protein>
<proteinExistence type="predicted"/>
<dbReference type="AlphaFoldDB" id="A0A7J7ILT9"/>
<dbReference type="PROSITE" id="PS51747">
    <property type="entry name" value="CYT_DCMP_DEAMINASES_2"/>
    <property type="match status" value="1"/>
</dbReference>
<accession>A0A7J7ILT9</accession>
<dbReference type="Gene3D" id="3.40.140.10">
    <property type="entry name" value="Cytidine Deaminase, domain 2"/>
    <property type="match status" value="1"/>
</dbReference>
<evidence type="ECO:0000259" key="1">
    <source>
        <dbReference type="PROSITE" id="PS51747"/>
    </source>
</evidence>
<reference evidence="2 3" key="1">
    <citation type="journal article" date="2020" name="J. Phycol.">
        <title>Comparative genome analysis reveals Cyanidiococcus gen. nov., a new extremophilic red algal genus sister to Cyanidioschyzon (Cyanidioschyzonaceae, Rhodophyta).</title>
        <authorList>
            <person name="Liu S.-L."/>
            <person name="Chiang Y.-R."/>
            <person name="Yoon H.S."/>
            <person name="Fu H.-Y."/>
        </authorList>
    </citation>
    <scope>NUCLEOTIDE SEQUENCE [LARGE SCALE GENOMIC DNA]</scope>
    <source>
        <strain evidence="2 3">THAL066</strain>
    </source>
</reference>
<dbReference type="InterPro" id="IPR016193">
    <property type="entry name" value="Cytidine_deaminase-like"/>
</dbReference>
<dbReference type="CDD" id="cd01285">
    <property type="entry name" value="nucleoside_deaminase"/>
    <property type="match status" value="1"/>
</dbReference>
<comment type="caution">
    <text evidence="2">The sequence shown here is derived from an EMBL/GenBank/DDBJ whole genome shotgun (WGS) entry which is preliminary data.</text>
</comment>
<name>A0A7J7ILT9_9RHOD</name>
<dbReference type="EMBL" id="VWRR01000004">
    <property type="protein sequence ID" value="KAF6004085.1"/>
    <property type="molecule type" value="Genomic_DNA"/>
</dbReference>
<dbReference type="InterPro" id="IPR002125">
    <property type="entry name" value="CMP_dCMP_dom"/>
</dbReference>
<dbReference type="Proteomes" id="UP000530660">
    <property type="component" value="Unassembled WGS sequence"/>
</dbReference>
<organism evidence="2 3">
    <name type="scientific">Cyanidiococcus yangmingshanensis</name>
    <dbReference type="NCBI Taxonomy" id="2690220"/>
    <lineage>
        <taxon>Eukaryota</taxon>
        <taxon>Rhodophyta</taxon>
        <taxon>Bangiophyceae</taxon>
        <taxon>Cyanidiales</taxon>
        <taxon>Cyanidiaceae</taxon>
        <taxon>Cyanidiococcus</taxon>
    </lineage>
</organism>
<dbReference type="GO" id="GO:0047974">
    <property type="term" value="F:guanosine deaminase activity"/>
    <property type="evidence" value="ECO:0007669"/>
    <property type="project" value="TreeGrafter"/>
</dbReference>
<evidence type="ECO:0000313" key="3">
    <source>
        <dbReference type="Proteomes" id="UP000530660"/>
    </source>
</evidence>
<gene>
    <name evidence="2" type="ORF">F1559_001323</name>
</gene>
<sequence>MERAWSTSDGTQELGTLFPGQLLSSDQSTAQFLLRHAVHQAREAVRKRSGGPFGAVIVRRLPAAIDESRQPLVEVVAVSHNRVLELQDPTAHAEMVATREAARHLQRRDLSDCELYTSCYPCPMCYCAVIWAKIPRFWYASESEDAAMAGFDDAKLHQHFRSSQGVVGLKEERVYLAEHQMPFKEYIEALRQGFTELY</sequence>